<proteinExistence type="predicted"/>
<accession>A0A9J5ZZG7</accession>
<dbReference type="AlphaFoldDB" id="A0A9J5ZZG7"/>
<dbReference type="GO" id="GO:0006412">
    <property type="term" value="P:translation"/>
    <property type="evidence" value="ECO:0007669"/>
    <property type="project" value="InterPro"/>
</dbReference>
<dbReference type="GO" id="GO:0003735">
    <property type="term" value="F:structural constituent of ribosome"/>
    <property type="evidence" value="ECO:0007669"/>
    <property type="project" value="InterPro"/>
</dbReference>
<evidence type="ECO:0000313" key="1">
    <source>
        <dbReference type="EMBL" id="KAG5617247.1"/>
    </source>
</evidence>
<dbReference type="EMBL" id="JACXVP010000003">
    <property type="protein sequence ID" value="KAG5617247.1"/>
    <property type="molecule type" value="Genomic_DNA"/>
</dbReference>
<dbReference type="InterPro" id="IPR000915">
    <property type="entry name" value="60S_ribosomal_eL6"/>
</dbReference>
<evidence type="ECO:0000313" key="2">
    <source>
        <dbReference type="Proteomes" id="UP000824120"/>
    </source>
</evidence>
<comment type="caution">
    <text evidence="1">The sequence shown here is derived from an EMBL/GenBank/DDBJ whole genome shotgun (WGS) entry which is preliminary data.</text>
</comment>
<gene>
    <name evidence="1" type="ORF">H5410_017071</name>
</gene>
<organism evidence="1 2">
    <name type="scientific">Solanum commersonii</name>
    <name type="common">Commerson's wild potato</name>
    <name type="synonym">Commerson's nightshade</name>
    <dbReference type="NCBI Taxonomy" id="4109"/>
    <lineage>
        <taxon>Eukaryota</taxon>
        <taxon>Viridiplantae</taxon>
        <taxon>Streptophyta</taxon>
        <taxon>Embryophyta</taxon>
        <taxon>Tracheophyta</taxon>
        <taxon>Spermatophyta</taxon>
        <taxon>Magnoliopsida</taxon>
        <taxon>eudicotyledons</taxon>
        <taxon>Gunneridae</taxon>
        <taxon>Pentapetalae</taxon>
        <taxon>asterids</taxon>
        <taxon>lamiids</taxon>
        <taxon>Solanales</taxon>
        <taxon>Solanaceae</taxon>
        <taxon>Solanoideae</taxon>
        <taxon>Solaneae</taxon>
        <taxon>Solanum</taxon>
    </lineage>
</organism>
<sequence>MRLLDKQSNDEKSKLVPTDYYYYKAFYNLSYMSCDSITPGTVLIILIGRFKLENIVFLQQLFARLYVISTSTKVYVSKVNFEKIDAKQAEELFVQRLLRVSLI</sequence>
<dbReference type="Proteomes" id="UP000824120">
    <property type="component" value="Chromosome 3"/>
</dbReference>
<dbReference type="Pfam" id="PF01159">
    <property type="entry name" value="Ribosomal_L6e"/>
    <property type="match status" value="1"/>
</dbReference>
<keyword evidence="2" id="KW-1185">Reference proteome</keyword>
<dbReference type="OrthoDB" id="2436667at2759"/>
<name>A0A9J5ZZG7_SOLCO</name>
<protein>
    <submittedName>
        <fullName evidence="1">Uncharacterized protein</fullName>
    </submittedName>
</protein>
<dbReference type="GO" id="GO:0005840">
    <property type="term" value="C:ribosome"/>
    <property type="evidence" value="ECO:0007669"/>
    <property type="project" value="InterPro"/>
</dbReference>
<reference evidence="1 2" key="1">
    <citation type="submission" date="2020-09" db="EMBL/GenBank/DDBJ databases">
        <title>De no assembly of potato wild relative species, Solanum commersonii.</title>
        <authorList>
            <person name="Cho K."/>
        </authorList>
    </citation>
    <scope>NUCLEOTIDE SEQUENCE [LARGE SCALE GENOMIC DNA]</scope>
    <source>
        <strain evidence="1">LZ3.2</strain>
        <tissue evidence="1">Leaf</tissue>
    </source>
</reference>